<sequence>MEKRTMKRALSIASSAVLIITAIPALAQPKDDDWGCGRGYGPGMMGGGYGYGPGMMGRGGMMEGPGGCGPCWGPGAAGGGGPGAQREDLKLSVDQVRNNMDGWLKRMGNARLKLGKVVERDADTITADVVTVEKDVVVQRYEVNRHSGFVRPAR</sequence>
<feature type="chain" id="PRO_5043521500" evidence="1">
    <location>
        <begin position="28"/>
        <end position="154"/>
    </location>
</feature>
<dbReference type="Proteomes" id="UP001172791">
    <property type="component" value="Unassembled WGS sequence"/>
</dbReference>
<evidence type="ECO:0000313" key="2">
    <source>
        <dbReference type="EMBL" id="MDN4574086.1"/>
    </source>
</evidence>
<comment type="caution">
    <text evidence="2">The sequence shown here is derived from an EMBL/GenBank/DDBJ whole genome shotgun (WGS) entry which is preliminary data.</text>
</comment>
<gene>
    <name evidence="2" type="ORF">DBA34_12550</name>
    <name evidence="3" type="ORF">DBB29_15860</name>
</gene>
<dbReference type="EMBL" id="QAID01000043">
    <property type="protein sequence ID" value="MDN4579590.1"/>
    <property type="molecule type" value="Genomic_DNA"/>
</dbReference>
<dbReference type="EMBL" id="QAIC01000040">
    <property type="protein sequence ID" value="MDN4574086.1"/>
    <property type="molecule type" value="Genomic_DNA"/>
</dbReference>
<evidence type="ECO:0000256" key="1">
    <source>
        <dbReference type="SAM" id="SignalP"/>
    </source>
</evidence>
<evidence type="ECO:0000313" key="5">
    <source>
        <dbReference type="Proteomes" id="UP001172791"/>
    </source>
</evidence>
<feature type="signal peptide" evidence="1">
    <location>
        <begin position="1"/>
        <end position="27"/>
    </location>
</feature>
<evidence type="ECO:0000313" key="3">
    <source>
        <dbReference type="EMBL" id="MDN4579590.1"/>
    </source>
</evidence>
<dbReference type="RefSeq" id="WP_301234896.1">
    <property type="nucleotide sequence ID" value="NZ_QAIC01000040.1"/>
</dbReference>
<proteinExistence type="predicted"/>
<keyword evidence="1" id="KW-0732">Signal</keyword>
<dbReference type="Proteomes" id="UP001172788">
    <property type="component" value="Unassembled WGS sequence"/>
</dbReference>
<accession>A0AAW7MN65</accession>
<protein>
    <submittedName>
        <fullName evidence="2">Uncharacterized protein</fullName>
    </submittedName>
</protein>
<keyword evidence="4" id="KW-1185">Reference proteome</keyword>
<dbReference type="AlphaFoldDB" id="A0AAW7MN65"/>
<name>A0AAW7MN65_9BURK</name>
<organism evidence="2 5">
    <name type="scientific">Pandoraea cepalis</name>
    <dbReference type="NCBI Taxonomy" id="2508294"/>
    <lineage>
        <taxon>Bacteria</taxon>
        <taxon>Pseudomonadati</taxon>
        <taxon>Pseudomonadota</taxon>
        <taxon>Betaproteobacteria</taxon>
        <taxon>Burkholderiales</taxon>
        <taxon>Burkholderiaceae</taxon>
        <taxon>Pandoraea</taxon>
    </lineage>
</organism>
<evidence type="ECO:0000313" key="4">
    <source>
        <dbReference type="Proteomes" id="UP001172788"/>
    </source>
</evidence>
<reference evidence="2" key="1">
    <citation type="submission" date="2018-04" db="EMBL/GenBank/DDBJ databases">
        <authorList>
            <person name="Jy Z."/>
        </authorList>
    </citation>
    <scope>NUCLEOTIDE SEQUENCE</scope>
    <source>
        <strain evidence="3">AS13</strain>
        <strain evidence="2">LA18</strain>
    </source>
</reference>